<evidence type="ECO:0000256" key="1">
    <source>
        <dbReference type="SAM" id="MobiDB-lite"/>
    </source>
</evidence>
<keyword evidence="3" id="KW-1185">Reference proteome</keyword>
<accession>A0AA39NNX2</accession>
<dbReference type="Proteomes" id="UP001175227">
    <property type="component" value="Unassembled WGS sequence"/>
</dbReference>
<protein>
    <submittedName>
        <fullName evidence="2">Uncharacterized protein</fullName>
    </submittedName>
</protein>
<dbReference type="AlphaFoldDB" id="A0AA39NNX2"/>
<feature type="region of interest" description="Disordered" evidence="1">
    <location>
        <begin position="1"/>
        <end position="21"/>
    </location>
</feature>
<dbReference type="EMBL" id="JAUEPR010000064">
    <property type="protein sequence ID" value="KAK0468949.1"/>
    <property type="molecule type" value="Genomic_DNA"/>
</dbReference>
<comment type="caution">
    <text evidence="2">The sequence shown here is derived from an EMBL/GenBank/DDBJ whole genome shotgun (WGS) entry which is preliminary data.</text>
</comment>
<reference evidence="2" key="1">
    <citation type="submission" date="2023-06" db="EMBL/GenBank/DDBJ databases">
        <authorList>
            <consortium name="Lawrence Berkeley National Laboratory"/>
            <person name="Ahrendt S."/>
            <person name="Sahu N."/>
            <person name="Indic B."/>
            <person name="Wong-Bajracharya J."/>
            <person name="Merenyi Z."/>
            <person name="Ke H.-M."/>
            <person name="Monk M."/>
            <person name="Kocsube S."/>
            <person name="Drula E."/>
            <person name="Lipzen A."/>
            <person name="Balint B."/>
            <person name="Henrissat B."/>
            <person name="Andreopoulos B."/>
            <person name="Martin F.M."/>
            <person name="Harder C.B."/>
            <person name="Rigling D."/>
            <person name="Ford K.L."/>
            <person name="Foster G.D."/>
            <person name="Pangilinan J."/>
            <person name="Papanicolaou A."/>
            <person name="Barry K."/>
            <person name="LaButti K."/>
            <person name="Viragh M."/>
            <person name="Koriabine M."/>
            <person name="Yan M."/>
            <person name="Riley R."/>
            <person name="Champramary S."/>
            <person name="Plett K.L."/>
            <person name="Tsai I.J."/>
            <person name="Slot J."/>
            <person name="Sipos G."/>
            <person name="Plett J."/>
            <person name="Nagy L.G."/>
            <person name="Grigoriev I.V."/>
        </authorList>
    </citation>
    <scope>NUCLEOTIDE SEQUENCE</scope>
    <source>
        <strain evidence="2">ICMP 16352</strain>
    </source>
</reference>
<evidence type="ECO:0000313" key="3">
    <source>
        <dbReference type="Proteomes" id="UP001175227"/>
    </source>
</evidence>
<organism evidence="2 3">
    <name type="scientific">Armillaria novae-zelandiae</name>
    <dbReference type="NCBI Taxonomy" id="153914"/>
    <lineage>
        <taxon>Eukaryota</taxon>
        <taxon>Fungi</taxon>
        <taxon>Dikarya</taxon>
        <taxon>Basidiomycota</taxon>
        <taxon>Agaricomycotina</taxon>
        <taxon>Agaricomycetes</taxon>
        <taxon>Agaricomycetidae</taxon>
        <taxon>Agaricales</taxon>
        <taxon>Marasmiineae</taxon>
        <taxon>Physalacriaceae</taxon>
        <taxon>Armillaria</taxon>
    </lineage>
</organism>
<gene>
    <name evidence="2" type="ORF">IW261DRAFT_1573260</name>
</gene>
<name>A0AA39NNX2_9AGAR</name>
<sequence>MPLRQAKKHITGMMSRDSGPGVEDVEVGFCEQKEERTPIKTLEDWPAEYGADCAVPSGERVILRSLRDLKIIAQSEDHCVILRLLGRCEGLRWENIAAWNKLFHPLHSVMAASIAEDLVRLLTGKHRQVQPRAYAANPLLIQALMDGISVPANRSVLQHWLDFVPMAVRQFQPALHAVVAPLNECICRQLQTSLDNALKASSHDVTFSDDTSSTSTDAEFIVRLNGLERLDQSGVEKSAESGGPLGYISAVFNSENAQQNVDEQLASCMSSRSDSASMKVVFPPSSGAVPQHLIIGYSMVLQSRPGHGNVVKQRLVYASSKRGWKVSSMPLVLLLQYNFSATGDDARERHEWGWIMHPVARPINIDKILNVRVTIKWVEKATNGLA</sequence>
<evidence type="ECO:0000313" key="2">
    <source>
        <dbReference type="EMBL" id="KAK0468949.1"/>
    </source>
</evidence>
<feature type="compositionally biased region" description="Basic residues" evidence="1">
    <location>
        <begin position="1"/>
        <end position="10"/>
    </location>
</feature>
<proteinExistence type="predicted"/>